<dbReference type="AlphaFoldDB" id="A0A3M2SRC7"/>
<dbReference type="Pfam" id="PF10282">
    <property type="entry name" value="Lactonase"/>
    <property type="match status" value="1"/>
</dbReference>
<evidence type="ECO:0008006" key="5">
    <source>
        <dbReference type="Google" id="ProtNLM"/>
    </source>
</evidence>
<dbReference type="GO" id="GO:0017057">
    <property type="term" value="F:6-phosphogluconolactonase activity"/>
    <property type="evidence" value="ECO:0007669"/>
    <property type="project" value="TreeGrafter"/>
</dbReference>
<keyword evidence="4" id="KW-1185">Reference proteome</keyword>
<protein>
    <recommendedName>
        <fullName evidence="5">Carboxy-cis,cis-muconate cyclase</fullName>
    </recommendedName>
</protein>
<feature type="chain" id="PRO_5018223220" description="Carboxy-cis,cis-muconate cyclase" evidence="2">
    <location>
        <begin position="19"/>
        <end position="370"/>
    </location>
</feature>
<proteinExistence type="inferred from homology"/>
<sequence>MFLTRVLIPLGTISVAFAETHHLFSGFFSGSTIAGIEFDDKSSSLTLVKNISSEASGSKWITLDARKKNLYVATTGAFQSYKLTEGLDLVYESSVNLSSSCNNANFIAALSKAPYTVFGTPYGSGCPTSAISTDTSGALEVTVANASYLNSSGVHGTGLSPKNDFLYSADDMGNAVWVHSYDKTTGDISEVQYLAAAEGSNPRHLIVHPNGKWVYVVYEEANAIAAYERDTTTGKLEFNNETYSLLPSGFTNSSSYWADEVLLSIPADGGSPKYLIAATRSHTTGTPGYVSAFSLDSKSGCIAEQLFLQPTTGSGGSANAVSPAPFSEDHFAITDSGDNFIEVWKIEKRKASVVAHLDVENGPANVVWFD</sequence>
<accession>A0A3M2SRC7</accession>
<name>A0A3M2SRC7_9HYPO</name>
<dbReference type="InterPro" id="IPR019405">
    <property type="entry name" value="Lactonase_7-beta_prop"/>
</dbReference>
<organism evidence="3 4">
    <name type="scientific">Fusarium kuroshium</name>
    <dbReference type="NCBI Taxonomy" id="2010991"/>
    <lineage>
        <taxon>Eukaryota</taxon>
        <taxon>Fungi</taxon>
        <taxon>Dikarya</taxon>
        <taxon>Ascomycota</taxon>
        <taxon>Pezizomycotina</taxon>
        <taxon>Sordariomycetes</taxon>
        <taxon>Hypocreomycetidae</taxon>
        <taxon>Hypocreales</taxon>
        <taxon>Nectriaceae</taxon>
        <taxon>Fusarium</taxon>
        <taxon>Fusarium solani species complex</taxon>
    </lineage>
</organism>
<evidence type="ECO:0000313" key="4">
    <source>
        <dbReference type="Proteomes" id="UP000277212"/>
    </source>
</evidence>
<dbReference type="Proteomes" id="UP000277212">
    <property type="component" value="Unassembled WGS sequence"/>
</dbReference>
<gene>
    <name evidence="3" type="ORF">CDV36_000270</name>
</gene>
<dbReference type="Gene3D" id="2.130.10.10">
    <property type="entry name" value="YVTN repeat-like/Quinoprotein amine dehydrogenase"/>
    <property type="match status" value="1"/>
</dbReference>
<dbReference type="SUPFAM" id="SSF75011">
    <property type="entry name" value="3-carboxy-cis,cis-mucoante lactonizing enzyme"/>
    <property type="match status" value="1"/>
</dbReference>
<feature type="signal peptide" evidence="2">
    <location>
        <begin position="1"/>
        <end position="18"/>
    </location>
</feature>
<dbReference type="EMBL" id="NKUJ01000002">
    <property type="protein sequence ID" value="RMJ20104.1"/>
    <property type="molecule type" value="Genomic_DNA"/>
</dbReference>
<comment type="caution">
    <text evidence="3">The sequence shown here is derived from an EMBL/GenBank/DDBJ whole genome shotgun (WGS) entry which is preliminary data.</text>
</comment>
<dbReference type="InterPro" id="IPR050282">
    <property type="entry name" value="Cycloisomerase_2"/>
</dbReference>
<dbReference type="PANTHER" id="PTHR30344">
    <property type="entry name" value="6-PHOSPHOGLUCONOLACTONASE-RELATED"/>
    <property type="match status" value="1"/>
</dbReference>
<dbReference type="PANTHER" id="PTHR30344:SF4">
    <property type="entry name" value="CYCLASE, PUTATIVE (AFU_ORTHOLOGUE AFUA_6G11580)-RELATED"/>
    <property type="match status" value="1"/>
</dbReference>
<comment type="similarity">
    <text evidence="1">Belongs to the cycloisomerase 2 family.</text>
</comment>
<evidence type="ECO:0000256" key="2">
    <source>
        <dbReference type="SAM" id="SignalP"/>
    </source>
</evidence>
<dbReference type="OrthoDB" id="1715191at2759"/>
<dbReference type="InterPro" id="IPR015943">
    <property type="entry name" value="WD40/YVTN_repeat-like_dom_sf"/>
</dbReference>
<reference evidence="3 4" key="1">
    <citation type="submission" date="2017-06" db="EMBL/GenBank/DDBJ databases">
        <title>Comparative genomic analysis of Ambrosia Fusariam Clade fungi.</title>
        <authorList>
            <person name="Stajich J.E."/>
            <person name="Carrillo J."/>
            <person name="Kijimoto T."/>
            <person name="Eskalen A."/>
            <person name="O'Donnell K."/>
            <person name="Kasson M."/>
        </authorList>
    </citation>
    <scope>NUCLEOTIDE SEQUENCE [LARGE SCALE GENOMIC DNA]</scope>
    <source>
        <strain evidence="3">UCR3666</strain>
    </source>
</reference>
<evidence type="ECO:0000256" key="1">
    <source>
        <dbReference type="ARBA" id="ARBA00005564"/>
    </source>
</evidence>
<evidence type="ECO:0000313" key="3">
    <source>
        <dbReference type="EMBL" id="RMJ20104.1"/>
    </source>
</evidence>
<keyword evidence="2" id="KW-0732">Signal</keyword>